<keyword evidence="4" id="KW-1003">Cell membrane</keyword>
<keyword evidence="7 8" id="KW-0472">Membrane</keyword>
<evidence type="ECO:0000256" key="5">
    <source>
        <dbReference type="ARBA" id="ARBA00022692"/>
    </source>
</evidence>
<dbReference type="GO" id="GO:0005886">
    <property type="term" value="C:plasma membrane"/>
    <property type="evidence" value="ECO:0007669"/>
    <property type="project" value="UniProtKB-SubCell"/>
</dbReference>
<feature type="domain" description="Major facilitator superfamily (MFS) profile" evidence="9">
    <location>
        <begin position="10"/>
        <end position="394"/>
    </location>
</feature>
<name>A0AAE4DJT6_9ENTR</name>
<dbReference type="AlphaFoldDB" id="A0AAE4DJT6"/>
<gene>
    <name evidence="10" type="ORF">O7047_00655</name>
</gene>
<dbReference type="InterPro" id="IPR001958">
    <property type="entry name" value="Tet-R_TetA/multi-R_MdtG-like"/>
</dbReference>
<organism evidence="10 11">
    <name type="scientific">Pseudenterobacter timonensis</name>
    <dbReference type="NCBI Taxonomy" id="1755099"/>
    <lineage>
        <taxon>Bacteria</taxon>
        <taxon>Pseudomonadati</taxon>
        <taxon>Pseudomonadota</taxon>
        <taxon>Gammaproteobacteria</taxon>
        <taxon>Enterobacterales</taxon>
        <taxon>Enterobacteriaceae</taxon>
        <taxon>Pseudenterobacter</taxon>
    </lineage>
</organism>
<keyword evidence="5 8" id="KW-0812">Transmembrane</keyword>
<dbReference type="CDD" id="cd17320">
    <property type="entry name" value="MFS_MdfA_MDR_like"/>
    <property type="match status" value="1"/>
</dbReference>
<accession>A0AAE4DJT6</accession>
<dbReference type="GO" id="GO:1990961">
    <property type="term" value="P:xenobiotic detoxification by transmembrane export across the plasma membrane"/>
    <property type="evidence" value="ECO:0007669"/>
    <property type="project" value="InterPro"/>
</dbReference>
<dbReference type="Gene3D" id="1.20.1720.10">
    <property type="entry name" value="Multidrug resistance protein D"/>
    <property type="match status" value="1"/>
</dbReference>
<feature type="transmembrane region" description="Helical" evidence="8">
    <location>
        <begin position="371"/>
        <end position="390"/>
    </location>
</feature>
<dbReference type="PANTHER" id="PTHR23502:SF132">
    <property type="entry name" value="POLYAMINE TRANSPORTER 2-RELATED"/>
    <property type="match status" value="1"/>
</dbReference>
<dbReference type="Pfam" id="PF07690">
    <property type="entry name" value="MFS_1"/>
    <property type="match status" value="1"/>
</dbReference>
<dbReference type="Proteomes" id="UP001248822">
    <property type="component" value="Unassembled WGS sequence"/>
</dbReference>
<evidence type="ECO:0000256" key="3">
    <source>
        <dbReference type="ARBA" id="ARBA00022448"/>
    </source>
</evidence>
<evidence type="ECO:0000256" key="8">
    <source>
        <dbReference type="RuleBase" id="RU365088"/>
    </source>
</evidence>
<evidence type="ECO:0000313" key="11">
    <source>
        <dbReference type="Proteomes" id="UP001248822"/>
    </source>
</evidence>
<evidence type="ECO:0000256" key="4">
    <source>
        <dbReference type="ARBA" id="ARBA00022475"/>
    </source>
</evidence>
<dbReference type="NCBIfam" id="NF008314">
    <property type="entry name" value="PRK11102.1"/>
    <property type="match status" value="1"/>
</dbReference>
<feature type="transmembrane region" description="Helical" evidence="8">
    <location>
        <begin position="7"/>
        <end position="25"/>
    </location>
</feature>
<sequence>MTTRPHSFSIVFILGLLAMLMPLSIDMYLPALPVISEQFGVPAGSAQMTLSTYILGFALGQLLYGPMADSLGRKPVILGGTLVFAAAAVACALSQSVDYLIVMRFFHGLAAAAASVVINALMRDIYPKDEFSRMMSFVMLVTTIAPLVAPMVGGAVLVWFSWHAIFWILAVAALLACVMIFFFIDETLPAERRQKFHIRTTLGNFASLFRHKRVLSYMLASGFSFAGMFSFLSAGPFVYIELNHVLPQHFGYYFALNIVFLFIMTIINSRFVRRIGALNMFRGGLWIQFAVALWLVVSAFLGLGFWSMVVGIAAFVGCVAMVSSNAMAVILDEFPHMAGTASSLAGTFRFGIGAIVGALLSLATFNTAWPMIWSIAFCATSSILLCLYASRRRKTVI</sequence>
<feature type="transmembrane region" description="Helical" evidence="8">
    <location>
        <begin position="101"/>
        <end position="122"/>
    </location>
</feature>
<evidence type="ECO:0000313" key="10">
    <source>
        <dbReference type="EMBL" id="MDR9888749.1"/>
    </source>
</evidence>
<proteinExistence type="inferred from homology"/>
<feature type="transmembrane region" description="Helical" evidence="8">
    <location>
        <begin position="165"/>
        <end position="184"/>
    </location>
</feature>
<dbReference type="PROSITE" id="PS50850">
    <property type="entry name" value="MFS"/>
    <property type="match status" value="1"/>
</dbReference>
<keyword evidence="8" id="KW-0997">Cell inner membrane</keyword>
<evidence type="ECO:0000256" key="1">
    <source>
        <dbReference type="ARBA" id="ARBA00004651"/>
    </source>
</evidence>
<comment type="caution">
    <text evidence="10">The sequence shown here is derived from an EMBL/GenBank/DDBJ whole genome shotgun (WGS) entry which is preliminary data.</text>
</comment>
<feature type="transmembrane region" description="Helical" evidence="8">
    <location>
        <begin position="45"/>
        <end position="64"/>
    </location>
</feature>
<dbReference type="GO" id="GO:0042910">
    <property type="term" value="F:xenobiotic transmembrane transporter activity"/>
    <property type="evidence" value="ECO:0007669"/>
    <property type="project" value="InterPro"/>
</dbReference>
<dbReference type="PANTHER" id="PTHR23502">
    <property type="entry name" value="MAJOR FACILITATOR SUPERFAMILY"/>
    <property type="match status" value="1"/>
</dbReference>
<feature type="transmembrane region" description="Helical" evidence="8">
    <location>
        <begin position="214"/>
        <end position="240"/>
    </location>
</feature>
<feature type="transmembrane region" description="Helical" evidence="8">
    <location>
        <begin position="134"/>
        <end position="159"/>
    </location>
</feature>
<dbReference type="GO" id="GO:0015385">
    <property type="term" value="F:sodium:proton antiporter activity"/>
    <property type="evidence" value="ECO:0007669"/>
    <property type="project" value="TreeGrafter"/>
</dbReference>
<dbReference type="InterPro" id="IPR020846">
    <property type="entry name" value="MFS_dom"/>
</dbReference>
<evidence type="ECO:0000256" key="2">
    <source>
        <dbReference type="ARBA" id="ARBA00006236"/>
    </source>
</evidence>
<protein>
    <recommendedName>
        <fullName evidence="8">Bcr/CflA family efflux transporter</fullName>
    </recommendedName>
</protein>
<evidence type="ECO:0000256" key="6">
    <source>
        <dbReference type="ARBA" id="ARBA00022989"/>
    </source>
</evidence>
<keyword evidence="6 8" id="KW-1133">Transmembrane helix</keyword>
<feature type="transmembrane region" description="Helical" evidence="8">
    <location>
        <begin position="284"/>
        <end position="306"/>
    </location>
</feature>
<feature type="transmembrane region" description="Helical" evidence="8">
    <location>
        <begin position="252"/>
        <end position="272"/>
    </location>
</feature>
<dbReference type="NCBIfam" id="TIGR00880">
    <property type="entry name" value="2_A_01_02"/>
    <property type="match status" value="1"/>
</dbReference>
<dbReference type="RefSeq" id="WP_310823815.1">
    <property type="nucleotide sequence ID" value="NZ_JAQGEC010000001.1"/>
</dbReference>
<feature type="transmembrane region" description="Helical" evidence="8">
    <location>
        <begin position="76"/>
        <end position="95"/>
    </location>
</feature>
<keyword evidence="3 8" id="KW-0813">Transport</keyword>
<dbReference type="FunFam" id="1.20.1720.10:FF:000005">
    <property type="entry name" value="Bcr/CflA family efflux transporter"/>
    <property type="match status" value="1"/>
</dbReference>
<dbReference type="SUPFAM" id="SSF103473">
    <property type="entry name" value="MFS general substrate transporter"/>
    <property type="match status" value="1"/>
</dbReference>
<dbReference type="InterPro" id="IPR004812">
    <property type="entry name" value="Efflux_drug-R_Bcr/CmlA"/>
</dbReference>
<reference evidence="10" key="1">
    <citation type="submission" date="2022-12" db="EMBL/GenBank/DDBJ databases">
        <title>NDM-1 containing novel ST 2018 Pseudenterobacter timonensis.</title>
        <authorList>
            <person name="Halder G."/>
            <person name="Mandal S."/>
            <person name="Dutta S."/>
        </authorList>
    </citation>
    <scope>NUCLEOTIDE SEQUENCE</scope>
    <source>
        <strain evidence="10">CNCI147</strain>
    </source>
</reference>
<dbReference type="EMBL" id="JAQGEC010000001">
    <property type="protein sequence ID" value="MDR9888749.1"/>
    <property type="molecule type" value="Genomic_DNA"/>
</dbReference>
<feature type="transmembrane region" description="Helical" evidence="8">
    <location>
        <begin position="343"/>
        <end position="365"/>
    </location>
</feature>
<dbReference type="NCBIfam" id="TIGR00710">
    <property type="entry name" value="efflux_Bcr_CflA"/>
    <property type="match status" value="1"/>
</dbReference>
<feature type="transmembrane region" description="Helical" evidence="8">
    <location>
        <begin position="312"/>
        <end position="331"/>
    </location>
</feature>
<dbReference type="InterPro" id="IPR011701">
    <property type="entry name" value="MFS"/>
</dbReference>
<dbReference type="InterPro" id="IPR036259">
    <property type="entry name" value="MFS_trans_sf"/>
</dbReference>
<comment type="similarity">
    <text evidence="2 8">Belongs to the major facilitator superfamily. Bcr/CmlA family.</text>
</comment>
<evidence type="ECO:0000256" key="7">
    <source>
        <dbReference type="ARBA" id="ARBA00023136"/>
    </source>
</evidence>
<comment type="subcellular location">
    <subcellularLocation>
        <location evidence="8">Cell inner membrane</location>
        <topology evidence="8">Multi-pass membrane protein</topology>
    </subcellularLocation>
    <subcellularLocation>
        <location evidence="1">Cell membrane</location>
        <topology evidence="1">Multi-pass membrane protein</topology>
    </subcellularLocation>
</comment>
<evidence type="ECO:0000259" key="9">
    <source>
        <dbReference type="PROSITE" id="PS50850"/>
    </source>
</evidence>